<dbReference type="AlphaFoldDB" id="A0A9P6GIJ5"/>
<evidence type="ECO:0000313" key="1">
    <source>
        <dbReference type="EMBL" id="KAF9734809.1"/>
    </source>
</evidence>
<keyword evidence="2" id="KW-1185">Reference proteome</keyword>
<evidence type="ECO:0008006" key="3">
    <source>
        <dbReference type="Google" id="ProtNLM"/>
    </source>
</evidence>
<dbReference type="InterPro" id="IPR019410">
    <property type="entry name" value="Methyltransf_16"/>
</dbReference>
<dbReference type="Pfam" id="PF10294">
    <property type="entry name" value="Methyltransf_16"/>
    <property type="match status" value="1"/>
</dbReference>
<dbReference type="GO" id="GO:0032991">
    <property type="term" value="C:protein-containing complex"/>
    <property type="evidence" value="ECO:0007669"/>
    <property type="project" value="TreeGrafter"/>
</dbReference>
<protein>
    <recommendedName>
        <fullName evidence="3">Diaminohydroxyphosphoribosylamino-pyrimidine deaminase</fullName>
    </recommendedName>
</protein>
<organism evidence="1 2">
    <name type="scientific">Paraphaeosphaeria minitans</name>
    <dbReference type="NCBI Taxonomy" id="565426"/>
    <lineage>
        <taxon>Eukaryota</taxon>
        <taxon>Fungi</taxon>
        <taxon>Dikarya</taxon>
        <taxon>Ascomycota</taxon>
        <taxon>Pezizomycotina</taxon>
        <taxon>Dothideomycetes</taxon>
        <taxon>Pleosporomycetidae</taxon>
        <taxon>Pleosporales</taxon>
        <taxon>Massarineae</taxon>
        <taxon>Didymosphaeriaceae</taxon>
        <taxon>Paraphaeosphaeria</taxon>
    </lineage>
</organism>
<dbReference type="OrthoDB" id="2529286at2759"/>
<gene>
    <name evidence="1" type="ORF">PMIN01_07712</name>
</gene>
<dbReference type="InterPro" id="IPR029063">
    <property type="entry name" value="SAM-dependent_MTases_sf"/>
</dbReference>
<reference evidence="1" key="1">
    <citation type="journal article" date="2020" name="Mol. Plant Microbe Interact.">
        <title>Genome Sequence of the Biocontrol Agent Coniothyrium minitans strain Conio (IMI 134523).</title>
        <authorList>
            <person name="Patel D."/>
            <person name="Shittu T.A."/>
            <person name="Baroncelli R."/>
            <person name="Muthumeenakshi S."/>
            <person name="Osborne T.H."/>
            <person name="Janganan T.K."/>
            <person name="Sreenivasaprasad S."/>
        </authorList>
    </citation>
    <scope>NUCLEOTIDE SEQUENCE</scope>
    <source>
        <strain evidence="1">Conio</strain>
    </source>
</reference>
<sequence length="288" mass="31851">MDDLSTLLGDPVNDPEEDAFVVFSQEVPFQSNLGFVDSQATELEVSIGGRDLTIRQSHGLLRSDRKKGTTGAVVWKVTPLFAAWISSPNFLSKNGFLRPESIAIELGSGVAGVVALTLAPHINRYIATDQDYVLRLLKQNITDNLPVTRTKKPKTKKKAFPSVPEGKGSIETLELDWELNSVSSLPAQLGLHESAGVDLVIACDCIYNESLIEPLNDTCAQICKLRSHVEQPKPTICLVAQQLRAHHIFEAWLKSFHKNFHAWQVPDALLTPRLREKSGFVVHLGIVR</sequence>
<dbReference type="Gene3D" id="3.40.50.150">
    <property type="entry name" value="Vaccinia Virus protein VP39"/>
    <property type="match status" value="1"/>
</dbReference>
<comment type="caution">
    <text evidence="1">The sequence shown here is derived from an EMBL/GenBank/DDBJ whole genome shotgun (WGS) entry which is preliminary data.</text>
</comment>
<dbReference type="GO" id="GO:0008757">
    <property type="term" value="F:S-adenosylmethionine-dependent methyltransferase activity"/>
    <property type="evidence" value="ECO:0007669"/>
    <property type="project" value="UniProtKB-ARBA"/>
</dbReference>
<evidence type="ECO:0000313" key="2">
    <source>
        <dbReference type="Proteomes" id="UP000756921"/>
    </source>
</evidence>
<dbReference type="EMBL" id="WJXW01000007">
    <property type="protein sequence ID" value="KAF9734809.1"/>
    <property type="molecule type" value="Genomic_DNA"/>
</dbReference>
<name>A0A9P6GIJ5_9PLEO</name>
<accession>A0A9P6GIJ5</accession>
<dbReference type="PANTHER" id="PTHR14614:SF109">
    <property type="entry name" value="RIBOSOMAL LYSINE N-METHYLTRANSFERASE 5"/>
    <property type="match status" value="1"/>
</dbReference>
<dbReference type="PANTHER" id="PTHR14614">
    <property type="entry name" value="HEPATOCELLULAR CARCINOMA-ASSOCIATED ANTIGEN"/>
    <property type="match status" value="1"/>
</dbReference>
<dbReference type="GO" id="GO:0005829">
    <property type="term" value="C:cytosol"/>
    <property type="evidence" value="ECO:0007669"/>
    <property type="project" value="TreeGrafter"/>
</dbReference>
<dbReference type="Proteomes" id="UP000756921">
    <property type="component" value="Unassembled WGS sequence"/>
</dbReference>
<proteinExistence type="predicted"/>